<dbReference type="PATRIC" id="fig|675816.5.peg.3563"/>
<comment type="caution">
    <text evidence="1">The sequence shown here is derived from an EMBL/GenBank/DDBJ whole genome shotgun (WGS) entry which is preliminary data.</text>
</comment>
<name>F9SXC1_VIBOR</name>
<evidence type="ECO:0000313" key="2">
    <source>
        <dbReference type="Proteomes" id="UP000002817"/>
    </source>
</evidence>
<accession>F9SXC1</accession>
<protein>
    <submittedName>
        <fullName evidence="1">Uncharacterized protein</fullName>
    </submittedName>
</protein>
<gene>
    <name evidence="1" type="ORF">VIOR3934_16536</name>
</gene>
<dbReference type="Proteomes" id="UP000002817">
    <property type="component" value="Unassembled WGS sequence"/>
</dbReference>
<reference evidence="1 2" key="1">
    <citation type="journal article" date="2012" name="Int. J. Syst. Evol. Microbiol.">
        <title>Vibrio caribbeanicus sp. nov., isolated from the marine sponge Scleritoderma cyanea.</title>
        <authorList>
            <person name="Hoffmann M."/>
            <person name="Monday S.R."/>
            <person name="Allard M.W."/>
            <person name="Strain E.A."/>
            <person name="Whittaker P."/>
            <person name="Naum M."/>
            <person name="McCarthy P.J."/>
            <person name="Lopez J.V."/>
            <person name="Fischer M."/>
            <person name="Brown E.W."/>
        </authorList>
    </citation>
    <scope>NUCLEOTIDE SEQUENCE [LARGE SCALE GENOMIC DNA]</scope>
    <source>
        <strain evidence="2">CIP 102891 / ATCC 33934</strain>
    </source>
</reference>
<organism evidence="1 2">
    <name type="scientific">Vibrio orientalis CIP 102891 = ATCC 33934</name>
    <dbReference type="NCBI Taxonomy" id="675816"/>
    <lineage>
        <taxon>Bacteria</taxon>
        <taxon>Pseudomonadati</taxon>
        <taxon>Pseudomonadota</taxon>
        <taxon>Gammaproteobacteria</taxon>
        <taxon>Vibrionales</taxon>
        <taxon>Vibrionaceae</taxon>
        <taxon>Vibrio</taxon>
        <taxon>Vibrio oreintalis group</taxon>
    </lineage>
</organism>
<dbReference type="RefSeq" id="WP_004418223.1">
    <property type="nucleotide sequence ID" value="NZ_ACZV01000005.1"/>
</dbReference>
<proteinExistence type="predicted"/>
<evidence type="ECO:0000313" key="1">
    <source>
        <dbReference type="EMBL" id="EGU46889.1"/>
    </source>
</evidence>
<dbReference type="AlphaFoldDB" id="F9SXC1"/>
<dbReference type="EMBL" id="AFWH01000058">
    <property type="protein sequence ID" value="EGU46889.1"/>
    <property type="molecule type" value="Genomic_DNA"/>
</dbReference>
<sequence length="175" mass="20363">MNNVKELQGRLTVLNSFFRSHSCFLALEHKCQDLDQEFDGLYPYTHIQNVLLCDAVTSWCKLFGSWKDEGHWKKLIPEILHEKFIDSLLKSTKLSLSEFNEYREGMVLFRNKWVVHHDIHCKQKPVPSFEIAHSSALALNMFIRENVDEQIIYDGPKCMSVFGEQVAEAMLSKLV</sequence>